<name>A0A1G1YSX3_9BACT</name>
<dbReference type="AlphaFoldDB" id="A0A1G1YSX3"/>
<evidence type="ECO:0000313" key="3">
    <source>
        <dbReference type="Proteomes" id="UP000178122"/>
    </source>
</evidence>
<evidence type="ECO:0000313" key="2">
    <source>
        <dbReference type="EMBL" id="OGY55458.1"/>
    </source>
</evidence>
<reference evidence="2 3" key="1">
    <citation type="journal article" date="2016" name="Nat. Commun.">
        <title>Thousands of microbial genomes shed light on interconnected biogeochemical processes in an aquifer system.</title>
        <authorList>
            <person name="Anantharaman K."/>
            <person name="Brown C.T."/>
            <person name="Hug L.A."/>
            <person name="Sharon I."/>
            <person name="Castelle C.J."/>
            <person name="Probst A.J."/>
            <person name="Thomas B.C."/>
            <person name="Singh A."/>
            <person name="Wilkins M.J."/>
            <person name="Karaoz U."/>
            <person name="Brodie E.L."/>
            <person name="Williams K.H."/>
            <person name="Hubbard S.S."/>
            <person name="Banfield J.F."/>
        </authorList>
    </citation>
    <scope>NUCLEOTIDE SEQUENCE [LARGE SCALE GENOMIC DNA]</scope>
</reference>
<dbReference type="Proteomes" id="UP000178122">
    <property type="component" value="Unassembled WGS sequence"/>
</dbReference>
<feature type="transmembrane region" description="Helical" evidence="1">
    <location>
        <begin position="137"/>
        <end position="156"/>
    </location>
</feature>
<protein>
    <submittedName>
        <fullName evidence="2">Uncharacterized protein</fullName>
    </submittedName>
</protein>
<comment type="caution">
    <text evidence="2">The sequence shown here is derived from an EMBL/GenBank/DDBJ whole genome shotgun (WGS) entry which is preliminary data.</text>
</comment>
<feature type="transmembrane region" description="Helical" evidence="1">
    <location>
        <begin position="162"/>
        <end position="180"/>
    </location>
</feature>
<feature type="transmembrane region" description="Helical" evidence="1">
    <location>
        <begin position="20"/>
        <end position="41"/>
    </location>
</feature>
<proteinExistence type="predicted"/>
<keyword evidence="1" id="KW-1133">Transmembrane helix</keyword>
<feature type="transmembrane region" description="Helical" evidence="1">
    <location>
        <begin position="103"/>
        <end position="125"/>
    </location>
</feature>
<sequence length="249" mass="28887">MVDRGLYYMLQLHFTPEWFNGWDLVLDTIGLVIALLIAAFSWRIYNMHKENRYAYFALAFVCIAVGFGFKLLTNGIYYFEPIRDVAAGVLKPVAGPRLAFADLFYRAGFFLEMAPWLGGLLLLFFISQKPRERLHKYYELTQIGLFVYLILLISVVSNFTFFVFYLTSTVLLSLIVLNYYKNYLNNGNSNTLRVMWAFMLMLCAHVLFVFVFLWSGLYFFGEVLLLAGFLVLLLTYTRVVAFRGVKRVA</sequence>
<keyword evidence="1" id="KW-0472">Membrane</keyword>
<feature type="transmembrane region" description="Helical" evidence="1">
    <location>
        <begin position="53"/>
        <end position="72"/>
    </location>
</feature>
<feature type="transmembrane region" description="Helical" evidence="1">
    <location>
        <begin position="223"/>
        <end position="241"/>
    </location>
</feature>
<accession>A0A1G1YSX3</accession>
<feature type="transmembrane region" description="Helical" evidence="1">
    <location>
        <begin position="192"/>
        <end position="217"/>
    </location>
</feature>
<gene>
    <name evidence="2" type="ORF">A2912_01495</name>
</gene>
<organism evidence="2 3">
    <name type="scientific">Candidatus Buchananbacteria bacterium RIFCSPLOWO2_01_FULL_40_23b</name>
    <dbReference type="NCBI Taxonomy" id="1797544"/>
    <lineage>
        <taxon>Bacteria</taxon>
        <taxon>Candidatus Buchananiibacteriota</taxon>
    </lineage>
</organism>
<keyword evidence="1" id="KW-0812">Transmembrane</keyword>
<evidence type="ECO:0000256" key="1">
    <source>
        <dbReference type="SAM" id="Phobius"/>
    </source>
</evidence>
<dbReference type="EMBL" id="MHIN01000015">
    <property type="protein sequence ID" value="OGY55458.1"/>
    <property type="molecule type" value="Genomic_DNA"/>
</dbReference>